<dbReference type="RefSeq" id="XP_019848957.1">
    <property type="nucleotide sequence ID" value="XM_019993398.1"/>
</dbReference>
<proteinExistence type="predicted"/>
<evidence type="ECO:0000259" key="1">
    <source>
        <dbReference type="Pfam" id="PF19718"/>
    </source>
</evidence>
<feature type="domain" description="Ubiquitin carboxyl-terminal hydrolase 47 C-terminal" evidence="1">
    <location>
        <begin position="21"/>
        <end position="105"/>
    </location>
</feature>
<evidence type="ECO:0000313" key="2">
    <source>
        <dbReference type="EnsemblMetazoa" id="XP_019848957.1"/>
    </source>
</evidence>
<dbReference type="EnsemblMetazoa" id="XM_019993398.1">
    <property type="protein sequence ID" value="XP_019848957.1"/>
    <property type="gene ID" value="LOC109580356"/>
</dbReference>
<dbReference type="Pfam" id="PF19718">
    <property type="entry name" value="USP47_C"/>
    <property type="match status" value="1"/>
</dbReference>
<evidence type="ECO:0000313" key="3">
    <source>
        <dbReference type="Proteomes" id="UP000007879"/>
    </source>
</evidence>
<dbReference type="GeneID" id="109580356"/>
<sequence length="106" mass="12379">MGRAAGRVGHKIKFIYYKLTIQNYVMDLIVTNTQVGEFKKQIIEEAKVQGIDCVLELEKMRLHVKSGVSPGTVYFDHQNFYASQIYVEPLNEKMEYETQEQVYVIR</sequence>
<organism evidence="2 3">
    <name type="scientific">Amphimedon queenslandica</name>
    <name type="common">Sponge</name>
    <dbReference type="NCBI Taxonomy" id="400682"/>
    <lineage>
        <taxon>Eukaryota</taxon>
        <taxon>Metazoa</taxon>
        <taxon>Porifera</taxon>
        <taxon>Demospongiae</taxon>
        <taxon>Heteroscleromorpha</taxon>
        <taxon>Haplosclerida</taxon>
        <taxon>Niphatidae</taxon>
        <taxon>Amphimedon</taxon>
    </lineage>
</organism>
<protein>
    <recommendedName>
        <fullName evidence="1">Ubiquitin carboxyl-terminal hydrolase 47 C-terminal domain-containing protein</fullName>
    </recommendedName>
</protein>
<name>A0AAN0IWM3_AMPQE</name>
<dbReference type="KEGG" id="aqu:109580356"/>
<dbReference type="Proteomes" id="UP000007879">
    <property type="component" value="Unassembled WGS sequence"/>
</dbReference>
<dbReference type="AlphaFoldDB" id="A0AAN0IWM3"/>
<keyword evidence="3" id="KW-1185">Reference proteome</keyword>
<reference evidence="2" key="2">
    <citation type="submission" date="2024-06" db="UniProtKB">
        <authorList>
            <consortium name="EnsemblMetazoa"/>
        </authorList>
    </citation>
    <scope>IDENTIFICATION</scope>
</reference>
<reference evidence="3" key="1">
    <citation type="journal article" date="2010" name="Nature">
        <title>The Amphimedon queenslandica genome and the evolution of animal complexity.</title>
        <authorList>
            <person name="Srivastava M."/>
            <person name="Simakov O."/>
            <person name="Chapman J."/>
            <person name="Fahey B."/>
            <person name="Gauthier M.E."/>
            <person name="Mitros T."/>
            <person name="Richards G.S."/>
            <person name="Conaco C."/>
            <person name="Dacre M."/>
            <person name="Hellsten U."/>
            <person name="Larroux C."/>
            <person name="Putnam N.H."/>
            <person name="Stanke M."/>
            <person name="Adamska M."/>
            <person name="Darling A."/>
            <person name="Degnan S.M."/>
            <person name="Oakley T.H."/>
            <person name="Plachetzki D.C."/>
            <person name="Zhai Y."/>
            <person name="Adamski M."/>
            <person name="Calcino A."/>
            <person name="Cummins S.F."/>
            <person name="Goodstein D.M."/>
            <person name="Harris C."/>
            <person name="Jackson D.J."/>
            <person name="Leys S.P."/>
            <person name="Shu S."/>
            <person name="Woodcroft B.J."/>
            <person name="Vervoort M."/>
            <person name="Kosik K.S."/>
            <person name="Manning G."/>
            <person name="Degnan B.M."/>
            <person name="Rokhsar D.S."/>
        </authorList>
    </citation>
    <scope>NUCLEOTIDE SEQUENCE [LARGE SCALE GENOMIC DNA]</scope>
</reference>
<accession>A0AAN0IWM3</accession>
<dbReference type="InterPro" id="IPR045578">
    <property type="entry name" value="USP47_C"/>
</dbReference>